<proteinExistence type="inferred from homology"/>
<dbReference type="PROSITE" id="PS00673">
    <property type="entry name" value="V8_SER"/>
    <property type="match status" value="1"/>
</dbReference>
<dbReference type="Gene3D" id="2.40.10.10">
    <property type="entry name" value="Trypsin-like serine proteases"/>
    <property type="match status" value="2"/>
</dbReference>
<dbReference type="GO" id="GO:0006508">
    <property type="term" value="P:proteolysis"/>
    <property type="evidence" value="ECO:0007669"/>
    <property type="project" value="UniProtKB-KW"/>
</dbReference>
<keyword evidence="5 6" id="KW-0720">Serine protease</keyword>
<evidence type="ECO:0000256" key="3">
    <source>
        <dbReference type="ARBA" id="ARBA00022729"/>
    </source>
</evidence>
<dbReference type="InterPro" id="IPR000126">
    <property type="entry name" value="V8_ser_AS"/>
</dbReference>
<dbReference type="InterPro" id="IPR008256">
    <property type="entry name" value="Peptidase_S1B"/>
</dbReference>
<comment type="similarity">
    <text evidence="1 6">Belongs to the peptidase S1B family.</text>
</comment>
<evidence type="ECO:0000313" key="10">
    <source>
        <dbReference type="Proteomes" id="UP001157946"/>
    </source>
</evidence>
<reference evidence="9" key="1">
    <citation type="submission" date="2017-05" db="EMBL/GenBank/DDBJ databases">
        <authorList>
            <person name="Varghese N."/>
            <person name="Submissions S."/>
        </authorList>
    </citation>
    <scope>NUCLEOTIDE SEQUENCE</scope>
    <source>
        <strain evidence="9">DSM 45262</strain>
    </source>
</reference>
<comment type="caution">
    <text evidence="9">The sequence shown here is derived from an EMBL/GenBank/DDBJ whole genome shotgun (WGS) entry which is preliminary data.</text>
</comment>
<dbReference type="SUPFAM" id="SSF50494">
    <property type="entry name" value="Trypsin-like serine proteases"/>
    <property type="match status" value="1"/>
</dbReference>
<dbReference type="InterPro" id="IPR009003">
    <property type="entry name" value="Peptidase_S1_PA"/>
</dbReference>
<evidence type="ECO:0000313" key="9">
    <source>
        <dbReference type="EMBL" id="SMP01193.1"/>
    </source>
</evidence>
<dbReference type="InterPro" id="IPR050966">
    <property type="entry name" value="Glutamyl_endopeptidase"/>
</dbReference>
<dbReference type="Pfam" id="PF00089">
    <property type="entry name" value="Trypsin"/>
    <property type="match status" value="1"/>
</dbReference>
<keyword evidence="3 6" id="KW-0732">Signal</keyword>
<evidence type="ECO:0000256" key="4">
    <source>
        <dbReference type="ARBA" id="ARBA00022801"/>
    </source>
</evidence>
<evidence type="ECO:0000256" key="7">
    <source>
        <dbReference type="SAM" id="MobiDB-lite"/>
    </source>
</evidence>
<feature type="signal peptide" evidence="6">
    <location>
        <begin position="1"/>
        <end position="30"/>
    </location>
</feature>
<dbReference type="RefSeq" id="WP_102991615.1">
    <property type="nucleotide sequence ID" value="NZ_FXTU01000001.1"/>
</dbReference>
<name>A0AA45WIV7_9BACL</name>
<evidence type="ECO:0000256" key="5">
    <source>
        <dbReference type="ARBA" id="ARBA00022825"/>
    </source>
</evidence>
<dbReference type="PANTHER" id="PTHR15462:SF8">
    <property type="entry name" value="SERINE PROTEASE"/>
    <property type="match status" value="1"/>
</dbReference>
<dbReference type="PRINTS" id="PR00839">
    <property type="entry name" value="V8PROTEASE"/>
</dbReference>
<dbReference type="InterPro" id="IPR001254">
    <property type="entry name" value="Trypsin_dom"/>
</dbReference>
<dbReference type="PROSITE" id="PS00672">
    <property type="entry name" value="V8_HIS"/>
    <property type="match status" value="1"/>
</dbReference>
<dbReference type="EMBL" id="FXTU01000001">
    <property type="protein sequence ID" value="SMP01193.1"/>
    <property type="molecule type" value="Genomic_DNA"/>
</dbReference>
<dbReference type="PANTHER" id="PTHR15462">
    <property type="entry name" value="SERINE PROTEASE"/>
    <property type="match status" value="1"/>
</dbReference>
<feature type="region of interest" description="Disordered" evidence="7">
    <location>
        <begin position="66"/>
        <end position="101"/>
    </location>
</feature>
<keyword evidence="2 6" id="KW-0645">Protease</keyword>
<feature type="chain" id="PRO_5041485448" description="Serine protease" evidence="6">
    <location>
        <begin position="31"/>
        <end position="314"/>
    </location>
</feature>
<evidence type="ECO:0000256" key="2">
    <source>
        <dbReference type="ARBA" id="ARBA00022670"/>
    </source>
</evidence>
<dbReference type="GO" id="GO:0004252">
    <property type="term" value="F:serine-type endopeptidase activity"/>
    <property type="evidence" value="ECO:0007669"/>
    <property type="project" value="InterPro"/>
</dbReference>
<keyword evidence="4 6" id="KW-0378">Hydrolase</keyword>
<gene>
    <name evidence="9" type="ORF">SAMN06265361_101207</name>
</gene>
<organism evidence="9 10">
    <name type="scientific">Laceyella tengchongensis</name>
    <dbReference type="NCBI Taxonomy" id="574699"/>
    <lineage>
        <taxon>Bacteria</taxon>
        <taxon>Bacillati</taxon>
        <taxon>Bacillota</taxon>
        <taxon>Bacilli</taxon>
        <taxon>Bacillales</taxon>
        <taxon>Thermoactinomycetaceae</taxon>
        <taxon>Laceyella</taxon>
    </lineage>
</organism>
<protein>
    <recommendedName>
        <fullName evidence="6">Serine protease</fullName>
        <ecNumber evidence="6">3.4.21.-</ecNumber>
    </recommendedName>
</protein>
<dbReference type="Proteomes" id="UP001157946">
    <property type="component" value="Unassembled WGS sequence"/>
</dbReference>
<dbReference type="AlphaFoldDB" id="A0AA45WIV7"/>
<evidence type="ECO:0000259" key="8">
    <source>
        <dbReference type="Pfam" id="PF00089"/>
    </source>
</evidence>
<evidence type="ECO:0000256" key="6">
    <source>
        <dbReference type="RuleBase" id="RU004296"/>
    </source>
</evidence>
<keyword evidence="10" id="KW-1185">Reference proteome</keyword>
<dbReference type="InterPro" id="IPR043504">
    <property type="entry name" value="Peptidase_S1_PA_chymotrypsin"/>
</dbReference>
<accession>A0AA45WIV7</accession>
<sequence>MLHKKQLFALAASLSFVCAIVFSSSGSAVYATVTEAPSPHTPVSNKGATIQPVPYGKDTVKQRFGAYTKGHKGTQERRDLTASPSETKPDGGAGTESIIGADNRTRVTNTAVYPYSAIVHIVSDIGGCTGWMIGPDTVATAGHCLYDPNEDKWASFATVYPGRDGDHLPYGSADGVEFFSVIGWVHDGNTNYDYGAIKLDKRIGDSTGWFGYRYQSGSMNGTAENISGYPGDKPYGTQWQHADRIRETHKHKLLYANDTYGGQSGSPVYQNSYAYCGVCSIAIHTNGVYGGSSYNRGTRITKEVFENLNTWKAQ</sequence>
<dbReference type="InterPro" id="IPR028301">
    <property type="entry name" value="V8_his_AS"/>
</dbReference>
<dbReference type="EC" id="3.4.21.-" evidence="6"/>
<evidence type="ECO:0000256" key="1">
    <source>
        <dbReference type="ARBA" id="ARBA00008764"/>
    </source>
</evidence>
<feature type="domain" description="Peptidase S1" evidence="8">
    <location>
        <begin position="110"/>
        <end position="242"/>
    </location>
</feature>